<evidence type="ECO:0000313" key="3">
    <source>
        <dbReference type="Proteomes" id="UP000383932"/>
    </source>
</evidence>
<protein>
    <submittedName>
        <fullName evidence="2">Uncharacterized protein</fullName>
    </submittedName>
</protein>
<gene>
    <name evidence="2" type="ORF">CTheo_2076</name>
</gene>
<evidence type="ECO:0000256" key="1">
    <source>
        <dbReference type="SAM" id="MobiDB-lite"/>
    </source>
</evidence>
<sequence length="215" mass="23329">MGIERTEHDAPATSDGIERVLTNPVIPPNVQSRAIVNAGCADYLTLNGTPNESCHIAKNVLDEPSTSAFIYLLTGKSKVWSNESLRNAGRLAIVTKVDDVRIYDRAEEPSICSSLLNHYTAFTCTALFYNMPTTSLGEADAKFPSASKHGIPPSPSRENPGQVYPKSDPNPEQKLGPSGPAFDAQQHEAHLREQMDPEMRAGDSLTTQEGGLYTD</sequence>
<proteinExistence type="predicted"/>
<evidence type="ECO:0000313" key="2">
    <source>
        <dbReference type="EMBL" id="KAB5594445.1"/>
    </source>
</evidence>
<dbReference type="EMBL" id="SSOP01000020">
    <property type="protein sequence ID" value="KAB5594445.1"/>
    <property type="molecule type" value="Genomic_DNA"/>
</dbReference>
<dbReference type="Proteomes" id="UP000383932">
    <property type="component" value="Unassembled WGS sequence"/>
</dbReference>
<name>A0A5N5QRS4_9AGAM</name>
<accession>A0A5N5QRS4</accession>
<feature type="region of interest" description="Disordered" evidence="1">
    <location>
        <begin position="140"/>
        <end position="215"/>
    </location>
</feature>
<dbReference type="AlphaFoldDB" id="A0A5N5QRS4"/>
<comment type="caution">
    <text evidence="2">The sequence shown here is derived from an EMBL/GenBank/DDBJ whole genome shotgun (WGS) entry which is preliminary data.</text>
</comment>
<dbReference type="OrthoDB" id="2560792at2759"/>
<feature type="compositionally biased region" description="Basic and acidic residues" evidence="1">
    <location>
        <begin position="185"/>
        <end position="201"/>
    </location>
</feature>
<organism evidence="2 3">
    <name type="scientific">Ceratobasidium theobromae</name>
    <dbReference type="NCBI Taxonomy" id="1582974"/>
    <lineage>
        <taxon>Eukaryota</taxon>
        <taxon>Fungi</taxon>
        <taxon>Dikarya</taxon>
        <taxon>Basidiomycota</taxon>
        <taxon>Agaricomycotina</taxon>
        <taxon>Agaricomycetes</taxon>
        <taxon>Cantharellales</taxon>
        <taxon>Ceratobasidiaceae</taxon>
        <taxon>Ceratobasidium</taxon>
    </lineage>
</organism>
<reference evidence="2 3" key="1">
    <citation type="journal article" date="2019" name="Fungal Biol. Biotechnol.">
        <title>Draft genome sequence of fastidious pathogen Ceratobasidium theobromae, which causes vascular-streak dieback in Theobroma cacao.</title>
        <authorList>
            <person name="Ali S.S."/>
            <person name="Asman A."/>
            <person name="Shao J."/>
            <person name="Firmansyah A.P."/>
            <person name="Susilo A.W."/>
            <person name="Rosmana A."/>
            <person name="McMahon P."/>
            <person name="Junaid M."/>
            <person name="Guest D."/>
            <person name="Kheng T.Y."/>
            <person name="Meinhardt L.W."/>
            <person name="Bailey B.A."/>
        </authorList>
    </citation>
    <scope>NUCLEOTIDE SEQUENCE [LARGE SCALE GENOMIC DNA]</scope>
    <source>
        <strain evidence="2 3">CT2</strain>
    </source>
</reference>
<keyword evidence="3" id="KW-1185">Reference proteome</keyword>